<evidence type="ECO:0000313" key="2">
    <source>
        <dbReference type="Proteomes" id="UP001249851"/>
    </source>
</evidence>
<protein>
    <submittedName>
        <fullName evidence="1">Uncharacterized protein</fullName>
    </submittedName>
</protein>
<proteinExistence type="predicted"/>
<organism evidence="1 2">
    <name type="scientific">Acropora cervicornis</name>
    <name type="common">Staghorn coral</name>
    <dbReference type="NCBI Taxonomy" id="6130"/>
    <lineage>
        <taxon>Eukaryota</taxon>
        <taxon>Metazoa</taxon>
        <taxon>Cnidaria</taxon>
        <taxon>Anthozoa</taxon>
        <taxon>Hexacorallia</taxon>
        <taxon>Scleractinia</taxon>
        <taxon>Astrocoeniina</taxon>
        <taxon>Acroporidae</taxon>
        <taxon>Acropora</taxon>
    </lineage>
</organism>
<dbReference type="AlphaFoldDB" id="A0AAD9PW49"/>
<keyword evidence="2" id="KW-1185">Reference proteome</keyword>
<evidence type="ECO:0000313" key="1">
    <source>
        <dbReference type="EMBL" id="KAK2549936.1"/>
    </source>
</evidence>
<accession>A0AAD9PW49</accession>
<name>A0AAD9PW49_ACRCE</name>
<reference evidence="1" key="1">
    <citation type="journal article" date="2023" name="G3 (Bethesda)">
        <title>Whole genome assembly and annotation of the endangered Caribbean coral Acropora cervicornis.</title>
        <authorList>
            <person name="Selwyn J.D."/>
            <person name="Vollmer S.V."/>
        </authorList>
    </citation>
    <scope>NUCLEOTIDE SEQUENCE</scope>
    <source>
        <strain evidence="1">K2</strain>
    </source>
</reference>
<gene>
    <name evidence="1" type="ORF">P5673_029541</name>
</gene>
<reference evidence="1" key="2">
    <citation type="journal article" date="2023" name="Science">
        <title>Genomic signatures of disease resistance in endangered staghorn corals.</title>
        <authorList>
            <person name="Vollmer S.V."/>
            <person name="Selwyn J.D."/>
            <person name="Despard B.A."/>
            <person name="Roesel C.L."/>
        </authorList>
    </citation>
    <scope>NUCLEOTIDE SEQUENCE</scope>
    <source>
        <strain evidence="1">K2</strain>
    </source>
</reference>
<comment type="caution">
    <text evidence="1">The sequence shown here is derived from an EMBL/GenBank/DDBJ whole genome shotgun (WGS) entry which is preliminary data.</text>
</comment>
<dbReference type="Proteomes" id="UP001249851">
    <property type="component" value="Unassembled WGS sequence"/>
</dbReference>
<sequence>MNELSTLFNGSIKVINWIRFRQEPVGATCNSYRSIVFAYNRALHVHGYLMIEMNKRASAKSDDVEKLRQT</sequence>
<dbReference type="EMBL" id="JARQWQ010000118">
    <property type="protein sequence ID" value="KAK2549936.1"/>
    <property type="molecule type" value="Genomic_DNA"/>
</dbReference>